<evidence type="ECO:0008006" key="2">
    <source>
        <dbReference type="Google" id="ProtNLM"/>
    </source>
</evidence>
<gene>
    <name evidence="1" type="ORF">AB5J51_05655</name>
</gene>
<dbReference type="AlphaFoldDB" id="A0AB39XYX1"/>
<organism evidence="1">
    <name type="scientific">Streptomyces sp. R33</name>
    <dbReference type="NCBI Taxonomy" id="3238629"/>
    <lineage>
        <taxon>Bacteria</taxon>
        <taxon>Bacillati</taxon>
        <taxon>Actinomycetota</taxon>
        <taxon>Actinomycetes</taxon>
        <taxon>Kitasatosporales</taxon>
        <taxon>Streptomycetaceae</taxon>
        <taxon>Streptomyces</taxon>
    </lineage>
</organism>
<proteinExistence type="predicted"/>
<evidence type="ECO:0000313" key="1">
    <source>
        <dbReference type="EMBL" id="XDV62454.1"/>
    </source>
</evidence>
<dbReference type="RefSeq" id="WP_369777025.1">
    <property type="nucleotide sequence ID" value="NZ_CP165727.1"/>
</dbReference>
<name>A0AB39XYX1_9ACTN</name>
<accession>A0AB39XYX1</accession>
<protein>
    <recommendedName>
        <fullName evidence="2">Lipoprotein</fullName>
    </recommendedName>
</protein>
<sequence length="156" mass="16447">MDAIVLLRGDRKTVGKLFAGPRGPAVAVAAAVDLAGLLSGCGASPARLEGARQAGQAFEESLTAADYSRACALLAPQTRRQLEQDEGKPCGPALRGQELPSAGEVRGTQVYGRQAMLRLQGDTLFLSQFDDGWKVVAADCTPQRQDDPYRCSLKGG</sequence>
<dbReference type="EMBL" id="CP165727">
    <property type="protein sequence ID" value="XDV62454.1"/>
    <property type="molecule type" value="Genomic_DNA"/>
</dbReference>
<reference evidence="1" key="1">
    <citation type="submission" date="2024-08" db="EMBL/GenBank/DDBJ databases">
        <authorList>
            <person name="Yu S.T."/>
        </authorList>
    </citation>
    <scope>NUCLEOTIDE SEQUENCE</scope>
    <source>
        <strain evidence="1">R33</strain>
    </source>
</reference>